<feature type="region of interest" description="Disordered" evidence="2">
    <location>
        <begin position="417"/>
        <end position="441"/>
    </location>
</feature>
<proteinExistence type="predicted"/>
<sequence length="876" mass="95677">MATIIIEVDERQARVALKRLNDSIDNTGKKAEKSFNKSGVSIGAVSGVVGALTEQFIQLAIVAARTFIEITKKAIDLNKEAELTRLSLIQIFEGNEKAADAFIDTIGDLAIRLGTSRQELTGLAKGILPDVGGIDATAELLENVIVLGRDAGQNIQSIRIATEEALSGNLTSLGRRLNIPKTTLDSIREYQKEMSLADAINRGLKERIEKTGISAAITADSFTTLQGKIGGAVEELQKVAGAAPFEELKEQAEAFLEIFETQGDDITRVAQAFGDLAANVIDFIGTNLTDFIESIDFEAVEELVDTFNAATDTAELLLDVIFDLDDASLFNNLIKGLDTLIGKFQELTLTAAKAETLLAARESRFKAETEVFGKAGKILGPTGAKFFADAETKALAAAAGQKAFDDTIRASLPSFEKHAKAQEENEQRTKDRRKAVEDTTEADRAAGDAIIRNKKLLEELEAAQGKAAQAQDEITKKTSKAEEDRAKSLTNLLRKEANRRLDDAIKAAQRLEDIARRNADAIEDIFRKQDQAIADAGKDLSREEQDIARNAARDRKDIEQQAANERLDIERGFRQELERIQRQFNQSALDAERNNDAQAFIQAIRAKDEQIQLATTERDVAVVDTGRQAQEQREELKVQLTAEVEDARISNARKLEDLQENLNRSLEAQAIKLEREIEQEAIKERRLTEQRNLAAQRDLEQFQRSEAEKTARLQESLAVQFALIEAAKTKELAFTAQVEAQKTTIVEAEVAKRHAALASLAAAQIQAGSGALSLAPTRGDLGFARPFQRGGRPRVGEPVTVGEAGPEIFVPDTAGTIIPNSAIFSPPPQMAPLQQGAAGNNITNNSTFNLAESMFNDPIARRQLTNFVLGVLSEGV</sequence>
<protein>
    <recommendedName>
        <fullName evidence="4">Bacteriophage tail tape measure N-terminal domain-containing protein</fullName>
    </recommendedName>
</protein>
<dbReference type="EMBL" id="LAZR01006253">
    <property type="protein sequence ID" value="KKM93534.1"/>
    <property type="molecule type" value="Genomic_DNA"/>
</dbReference>
<evidence type="ECO:0000313" key="3">
    <source>
        <dbReference type="EMBL" id="KKM93534.1"/>
    </source>
</evidence>
<organism evidence="3">
    <name type="scientific">marine sediment metagenome</name>
    <dbReference type="NCBI Taxonomy" id="412755"/>
    <lineage>
        <taxon>unclassified sequences</taxon>
        <taxon>metagenomes</taxon>
        <taxon>ecological metagenomes</taxon>
    </lineage>
</organism>
<feature type="coiled-coil region" evidence="1">
    <location>
        <begin position="652"/>
        <end position="690"/>
    </location>
</feature>
<name>A0A0F9LF05_9ZZZZ</name>
<dbReference type="AlphaFoldDB" id="A0A0F9LF05"/>
<evidence type="ECO:0008006" key="4">
    <source>
        <dbReference type="Google" id="ProtNLM"/>
    </source>
</evidence>
<feature type="compositionally biased region" description="Basic and acidic residues" evidence="2">
    <location>
        <begin position="473"/>
        <end position="485"/>
    </location>
</feature>
<evidence type="ECO:0000256" key="1">
    <source>
        <dbReference type="SAM" id="Coils"/>
    </source>
</evidence>
<accession>A0A0F9LF05</accession>
<keyword evidence="1" id="KW-0175">Coiled coil</keyword>
<feature type="region of interest" description="Disordered" evidence="2">
    <location>
        <begin position="466"/>
        <end position="485"/>
    </location>
</feature>
<gene>
    <name evidence="3" type="ORF">LCGC14_1207410</name>
</gene>
<reference evidence="3" key="1">
    <citation type="journal article" date="2015" name="Nature">
        <title>Complex archaea that bridge the gap between prokaryotes and eukaryotes.</title>
        <authorList>
            <person name="Spang A."/>
            <person name="Saw J.H."/>
            <person name="Jorgensen S.L."/>
            <person name="Zaremba-Niedzwiedzka K."/>
            <person name="Martijn J."/>
            <person name="Lind A.E."/>
            <person name="van Eijk R."/>
            <person name="Schleper C."/>
            <person name="Guy L."/>
            <person name="Ettema T.J."/>
        </authorList>
    </citation>
    <scope>NUCLEOTIDE SEQUENCE</scope>
</reference>
<evidence type="ECO:0000256" key="2">
    <source>
        <dbReference type="SAM" id="MobiDB-lite"/>
    </source>
</evidence>
<comment type="caution">
    <text evidence="3">The sequence shown here is derived from an EMBL/GenBank/DDBJ whole genome shotgun (WGS) entry which is preliminary data.</text>
</comment>